<dbReference type="InterPro" id="IPR008547">
    <property type="entry name" value="DUF829_TMEM53"/>
</dbReference>
<comment type="similarity">
    <text evidence="1">Belongs to the TMEM53 family.</text>
</comment>
<evidence type="ECO:0000313" key="8">
    <source>
        <dbReference type="EMBL" id="TFY83486.1"/>
    </source>
</evidence>
<dbReference type="PANTHER" id="PTHR12265:SF30">
    <property type="entry name" value="TRANSMEMBRANE PROTEIN 53"/>
    <property type="match status" value="1"/>
</dbReference>
<evidence type="ECO:0000256" key="3">
    <source>
        <dbReference type="ARBA" id="ARBA00022989"/>
    </source>
</evidence>
<keyword evidence="2 7" id="KW-0812">Transmembrane</keyword>
<dbReference type="Pfam" id="PF05705">
    <property type="entry name" value="DUF829"/>
    <property type="match status" value="1"/>
</dbReference>
<evidence type="ECO:0000256" key="1">
    <source>
        <dbReference type="ARBA" id="ARBA00007387"/>
    </source>
</evidence>
<dbReference type="SUPFAM" id="SSF53474">
    <property type="entry name" value="alpha/beta-Hydrolases"/>
    <property type="match status" value="1"/>
</dbReference>
<sequence length="244" mass="26747">MTSFHVSPRQRALLSPVADVLESLGYINPESVPSGSSVLVHAFSNGRFTVSSASVPLVDSCHQGGAAQVVTLSDVLKDRAAKRTHGHKDSYDVPSALILDSAPGDSSIGSAVAAFTITIRSPFIRYPAMFIAWLIFASLFLFHALLGRKRQMEEVTRALQRTHLLPWIGEATPRLYIYSKRDALIPYTTVAQHAAEARALGYAVDTEVFDKTMHVAHMRSDPDRYWAAVQRVWRTATDAAASHS</sequence>
<keyword evidence="4 7" id="KW-0472">Membrane</keyword>
<evidence type="ECO:0000256" key="4">
    <source>
        <dbReference type="ARBA" id="ARBA00023136"/>
    </source>
</evidence>
<feature type="transmembrane region" description="Helical" evidence="7">
    <location>
        <begin position="126"/>
        <end position="147"/>
    </location>
</feature>
<comment type="subcellular location">
    <subcellularLocation>
        <location evidence="6">Nucleus outer membrane</location>
        <topology evidence="6">Single-pass membrane protein</topology>
    </subcellularLocation>
</comment>
<comment type="caution">
    <text evidence="8">The sequence shown here is derived from an EMBL/GenBank/DDBJ whole genome shotgun (WGS) entry which is preliminary data.</text>
</comment>
<reference evidence="8 9" key="1">
    <citation type="submission" date="2019-02" db="EMBL/GenBank/DDBJ databases">
        <title>Genome sequencing of the rare red list fungi Hericium alpestre (H. flagellum).</title>
        <authorList>
            <person name="Buettner E."/>
            <person name="Kellner H."/>
        </authorList>
    </citation>
    <scope>NUCLEOTIDE SEQUENCE [LARGE SCALE GENOMIC DNA]</scope>
    <source>
        <strain evidence="8 9">DSM 108284</strain>
    </source>
</reference>
<accession>A0A4Z0A8U0</accession>
<keyword evidence="5" id="KW-0539">Nucleus</keyword>
<dbReference type="GO" id="GO:0005640">
    <property type="term" value="C:nuclear outer membrane"/>
    <property type="evidence" value="ECO:0007669"/>
    <property type="project" value="UniProtKB-SubCell"/>
</dbReference>
<evidence type="ECO:0000256" key="7">
    <source>
        <dbReference type="SAM" id="Phobius"/>
    </source>
</evidence>
<dbReference type="OrthoDB" id="77878at2759"/>
<evidence type="ECO:0000256" key="5">
    <source>
        <dbReference type="ARBA" id="ARBA00023242"/>
    </source>
</evidence>
<name>A0A4Z0A8U0_9AGAM</name>
<keyword evidence="9" id="KW-1185">Reference proteome</keyword>
<evidence type="ECO:0000256" key="2">
    <source>
        <dbReference type="ARBA" id="ARBA00022692"/>
    </source>
</evidence>
<gene>
    <name evidence="8" type="ORF">EWM64_g525</name>
</gene>
<dbReference type="EMBL" id="SFCI01000026">
    <property type="protein sequence ID" value="TFY83486.1"/>
    <property type="molecule type" value="Genomic_DNA"/>
</dbReference>
<dbReference type="PANTHER" id="PTHR12265">
    <property type="entry name" value="TRANSMEMBRANE PROTEIN 53"/>
    <property type="match status" value="1"/>
</dbReference>
<keyword evidence="3 7" id="KW-1133">Transmembrane helix</keyword>
<dbReference type="InterPro" id="IPR029058">
    <property type="entry name" value="AB_hydrolase_fold"/>
</dbReference>
<protein>
    <submittedName>
        <fullName evidence="8">Uncharacterized protein</fullName>
    </submittedName>
</protein>
<dbReference type="AlphaFoldDB" id="A0A4Z0A8U0"/>
<proteinExistence type="inferred from homology"/>
<evidence type="ECO:0000256" key="6">
    <source>
        <dbReference type="ARBA" id="ARBA00034303"/>
    </source>
</evidence>
<organism evidence="8 9">
    <name type="scientific">Hericium alpestre</name>
    <dbReference type="NCBI Taxonomy" id="135208"/>
    <lineage>
        <taxon>Eukaryota</taxon>
        <taxon>Fungi</taxon>
        <taxon>Dikarya</taxon>
        <taxon>Basidiomycota</taxon>
        <taxon>Agaricomycotina</taxon>
        <taxon>Agaricomycetes</taxon>
        <taxon>Russulales</taxon>
        <taxon>Hericiaceae</taxon>
        <taxon>Hericium</taxon>
    </lineage>
</organism>
<dbReference type="Proteomes" id="UP000298061">
    <property type="component" value="Unassembled WGS sequence"/>
</dbReference>
<evidence type="ECO:0000313" key="9">
    <source>
        <dbReference type="Proteomes" id="UP000298061"/>
    </source>
</evidence>